<proteinExistence type="predicted"/>
<keyword evidence="2" id="KW-0949">S-adenosyl-L-methionine</keyword>
<evidence type="ECO:0000256" key="4">
    <source>
        <dbReference type="ARBA" id="ARBA00023004"/>
    </source>
</evidence>
<dbReference type="GO" id="GO:0016491">
    <property type="term" value="F:oxidoreductase activity"/>
    <property type="evidence" value="ECO:0007669"/>
    <property type="project" value="InterPro"/>
</dbReference>
<evidence type="ECO:0000256" key="5">
    <source>
        <dbReference type="ARBA" id="ARBA00023014"/>
    </source>
</evidence>
<dbReference type="SUPFAM" id="SSF102114">
    <property type="entry name" value="Radical SAM enzymes"/>
    <property type="match status" value="1"/>
</dbReference>
<dbReference type="InterPro" id="IPR007197">
    <property type="entry name" value="rSAM"/>
</dbReference>
<evidence type="ECO:0000259" key="7">
    <source>
        <dbReference type="Pfam" id="PF13186"/>
    </source>
</evidence>
<dbReference type="STRING" id="1122195.SAMN02745164_02240"/>
<dbReference type="InterPro" id="IPR013785">
    <property type="entry name" value="Aldolase_TIM"/>
</dbReference>
<evidence type="ECO:0000313" key="9">
    <source>
        <dbReference type="Proteomes" id="UP000184334"/>
    </source>
</evidence>
<dbReference type="OrthoDB" id="48523at2"/>
<dbReference type="Pfam" id="PF13186">
    <property type="entry name" value="SPASM"/>
    <property type="match status" value="1"/>
</dbReference>
<name>A0A1M5APN4_MARH1</name>
<evidence type="ECO:0000313" key="8">
    <source>
        <dbReference type="EMBL" id="SHF32221.1"/>
    </source>
</evidence>
<dbReference type="PANTHER" id="PTHR43273">
    <property type="entry name" value="ANAEROBIC SULFATASE-MATURATING ENZYME HOMOLOG ASLB-RELATED"/>
    <property type="match status" value="1"/>
</dbReference>
<dbReference type="InterPro" id="IPR023867">
    <property type="entry name" value="Sulphatase_maturase_rSAM"/>
</dbReference>
<dbReference type="CDD" id="cd01335">
    <property type="entry name" value="Radical_SAM"/>
    <property type="match status" value="1"/>
</dbReference>
<dbReference type="PANTHER" id="PTHR43273:SF8">
    <property type="entry name" value="RADICAL SAM DOMAIN PROTEIN"/>
    <property type="match status" value="1"/>
</dbReference>
<dbReference type="Proteomes" id="UP000184334">
    <property type="component" value="Unassembled WGS sequence"/>
</dbReference>
<feature type="domain" description="4Fe4S-binding SPASM" evidence="7">
    <location>
        <begin position="170"/>
        <end position="234"/>
    </location>
</feature>
<dbReference type="Gene3D" id="3.20.20.70">
    <property type="entry name" value="Aldolase class I"/>
    <property type="match status" value="1"/>
</dbReference>
<evidence type="ECO:0000256" key="3">
    <source>
        <dbReference type="ARBA" id="ARBA00022723"/>
    </source>
</evidence>
<evidence type="ECO:0000256" key="1">
    <source>
        <dbReference type="ARBA" id="ARBA00001966"/>
    </source>
</evidence>
<dbReference type="RefSeq" id="WP_072866094.1">
    <property type="nucleotide sequence ID" value="NZ_FQUI01000070.1"/>
</dbReference>
<evidence type="ECO:0000256" key="2">
    <source>
        <dbReference type="ARBA" id="ARBA00022691"/>
    </source>
</evidence>
<dbReference type="InterPro" id="IPR058240">
    <property type="entry name" value="rSAM_sf"/>
</dbReference>
<dbReference type="AlphaFoldDB" id="A0A1M5APN4"/>
<keyword evidence="9" id="KW-1185">Reference proteome</keyword>
<evidence type="ECO:0000259" key="6">
    <source>
        <dbReference type="Pfam" id="PF04055"/>
    </source>
</evidence>
<keyword evidence="4" id="KW-0408">Iron</keyword>
<sequence>MERAKKIVEYIEKNFDQKPAYNITTNGTLLNEEIARFMKKYDFKVMISIDGDEREHNLLRPLKNKEDSFKKTIEGIKLLEKYEIPYITRMTVTKFNQDFDNFWIKYNFKNIVRAFVAPEDYTLLPDLREYNKKIESYISGEDKTISGIILSSINVRKNRIKNKNQLVINCFGGVREVSLSADGNLYMCHRATGNEKYYIGNIFKNTHNEIIKSAYKLFNKIMVGIESEKCNKCWARNLCGGGCHLKNDLQKTYPEEIQNYFCDLIKLEYEWAMVLLSKEIINKVTV</sequence>
<comment type="cofactor">
    <cofactor evidence="1">
        <name>[4Fe-4S] cluster</name>
        <dbReference type="ChEBI" id="CHEBI:49883"/>
    </cofactor>
</comment>
<gene>
    <name evidence="8" type="ORF">SAMN02745164_02240</name>
</gene>
<feature type="domain" description="Radical SAM core" evidence="6">
    <location>
        <begin position="7"/>
        <end position="92"/>
    </location>
</feature>
<organism evidence="8 9">
    <name type="scientific">Marinitoga hydrogenitolerans (strain DSM 16785 / JCM 12826 / AT1271)</name>
    <dbReference type="NCBI Taxonomy" id="1122195"/>
    <lineage>
        <taxon>Bacteria</taxon>
        <taxon>Thermotogati</taxon>
        <taxon>Thermotogota</taxon>
        <taxon>Thermotogae</taxon>
        <taxon>Petrotogales</taxon>
        <taxon>Petrotogaceae</taxon>
        <taxon>Marinitoga</taxon>
    </lineage>
</organism>
<dbReference type="EMBL" id="FQUI01000070">
    <property type="protein sequence ID" value="SHF32221.1"/>
    <property type="molecule type" value="Genomic_DNA"/>
</dbReference>
<comment type="caution">
    <text evidence="8">The sequence shown here is derived from an EMBL/GenBank/DDBJ whole genome shotgun (WGS) entry which is preliminary data.</text>
</comment>
<dbReference type="InterPro" id="IPR023885">
    <property type="entry name" value="4Fe4S-binding_SPASM_dom"/>
</dbReference>
<dbReference type="GO" id="GO:0051536">
    <property type="term" value="F:iron-sulfur cluster binding"/>
    <property type="evidence" value="ECO:0007669"/>
    <property type="project" value="UniProtKB-KW"/>
</dbReference>
<dbReference type="Pfam" id="PF04055">
    <property type="entry name" value="Radical_SAM"/>
    <property type="match status" value="1"/>
</dbReference>
<protein>
    <submittedName>
        <fullName evidence="8">Radical SAM additional 4Fe4S-binding SPASM domain-containing protein</fullName>
    </submittedName>
</protein>
<dbReference type="GO" id="GO:0046872">
    <property type="term" value="F:metal ion binding"/>
    <property type="evidence" value="ECO:0007669"/>
    <property type="project" value="UniProtKB-KW"/>
</dbReference>
<accession>A0A1M5APN4</accession>
<dbReference type="NCBIfam" id="TIGR04085">
    <property type="entry name" value="rSAM_more_4Fe4S"/>
    <property type="match status" value="1"/>
</dbReference>
<keyword evidence="5" id="KW-0411">Iron-sulfur</keyword>
<reference evidence="8" key="1">
    <citation type="submission" date="2016-11" db="EMBL/GenBank/DDBJ databases">
        <authorList>
            <person name="Varghese N."/>
            <person name="Submissions S."/>
        </authorList>
    </citation>
    <scope>NUCLEOTIDE SEQUENCE [LARGE SCALE GENOMIC DNA]</scope>
    <source>
        <strain evidence="8">DSM 16785</strain>
    </source>
</reference>
<keyword evidence="3" id="KW-0479">Metal-binding</keyword>